<gene>
    <name evidence="3" type="ORF">AKJ53_00975</name>
</gene>
<reference evidence="3 4" key="1">
    <citation type="journal article" date="2016" name="Sci. Rep.">
        <title>Metabolic traits of an uncultured archaeal lineage -MSBL1- from brine pools of the Red Sea.</title>
        <authorList>
            <person name="Mwirichia R."/>
            <person name="Alam I."/>
            <person name="Rashid M."/>
            <person name="Vinu M."/>
            <person name="Ba-Alawi W."/>
            <person name="Anthony Kamau A."/>
            <person name="Kamanda Ngugi D."/>
            <person name="Goker M."/>
            <person name="Klenk H.P."/>
            <person name="Bajic V."/>
            <person name="Stingl U."/>
        </authorList>
    </citation>
    <scope>NUCLEOTIDE SEQUENCE [LARGE SCALE GENOMIC DNA]</scope>
    <source>
        <strain evidence="3">SCGC-AAA382F02</strain>
    </source>
</reference>
<keyword evidence="4" id="KW-1185">Reference proteome</keyword>
<dbReference type="InterPro" id="IPR050126">
    <property type="entry name" value="Ap4A_hydrolase"/>
</dbReference>
<dbReference type="Pfam" id="PF12850">
    <property type="entry name" value="Metallophos_2"/>
    <property type="match status" value="1"/>
</dbReference>
<dbReference type="InterPro" id="IPR000979">
    <property type="entry name" value="Phosphodiesterase_MJ0936/Vps29"/>
</dbReference>
<dbReference type="AlphaFoldDB" id="A0A133VIE8"/>
<dbReference type="NCBIfam" id="TIGR00040">
    <property type="entry name" value="yfcE"/>
    <property type="match status" value="1"/>
</dbReference>
<accession>A0A133VIE8</accession>
<dbReference type="Gene3D" id="3.60.21.10">
    <property type="match status" value="1"/>
</dbReference>
<evidence type="ECO:0000259" key="2">
    <source>
        <dbReference type="Pfam" id="PF12850"/>
    </source>
</evidence>
<organism evidence="3 4">
    <name type="scientific">candidate division MSBL1 archaeon SCGC-AAA382F02</name>
    <dbReference type="NCBI Taxonomy" id="1698282"/>
    <lineage>
        <taxon>Archaea</taxon>
        <taxon>Methanobacteriati</taxon>
        <taxon>Methanobacteriota</taxon>
        <taxon>candidate division MSBL1</taxon>
    </lineage>
</organism>
<dbReference type="InterPro" id="IPR029052">
    <property type="entry name" value="Metallo-depent_PP-like"/>
</dbReference>
<comment type="cofactor">
    <cofactor evidence="1">
        <name>a divalent metal cation</name>
        <dbReference type="ChEBI" id="CHEBI:60240"/>
    </cofactor>
</comment>
<sequence>MKKIGVIADPHGNLSALEAVLEDMPKVDRIICAGDLVGYGPQPNEVIDLVKSKDILSVLGNHDYAVYQEKTGSLNKLAAKVAEWTHENLEKENLRFLGKLPKKTKIEEKYEIFIAHGTPRKPLKEYLYPNVSNRNLVKMTQGTDTDIIVLGHTHIPLEKMIQGKLILNPGAVGQPRDRNPKASYMVLKLGRKKEVIQNRVSYDIEKTEKKINELELPEKFGTRLHFGW</sequence>
<dbReference type="EMBL" id="LHYG01000010">
    <property type="protein sequence ID" value="KXB06218.1"/>
    <property type="molecule type" value="Genomic_DNA"/>
</dbReference>
<dbReference type="InterPro" id="IPR011152">
    <property type="entry name" value="Pesterase_MJ0912"/>
</dbReference>
<evidence type="ECO:0000313" key="3">
    <source>
        <dbReference type="EMBL" id="KXB06218.1"/>
    </source>
</evidence>
<dbReference type="GO" id="GO:0046872">
    <property type="term" value="F:metal ion binding"/>
    <property type="evidence" value="ECO:0007669"/>
    <property type="project" value="UniProtKB-KW"/>
</dbReference>
<proteinExistence type="inferred from homology"/>
<protein>
    <recommendedName>
        <fullName evidence="1">Phosphoesterase</fullName>
        <ecNumber evidence="1">3.1.4.-</ecNumber>
    </recommendedName>
</protein>
<dbReference type="GO" id="GO:0016791">
    <property type="term" value="F:phosphatase activity"/>
    <property type="evidence" value="ECO:0007669"/>
    <property type="project" value="TreeGrafter"/>
</dbReference>
<dbReference type="EC" id="3.1.4.-" evidence="1"/>
<comment type="similarity">
    <text evidence="1">Belongs to the metallophosphoesterase superfamily. YfcE family.</text>
</comment>
<dbReference type="PIRSF" id="PIRSF000883">
    <property type="entry name" value="Pesterase_MJ0912"/>
    <property type="match status" value="1"/>
</dbReference>
<dbReference type="PANTHER" id="PTHR42850:SF2">
    <property type="entry name" value="BLL5683 PROTEIN"/>
    <property type="match status" value="1"/>
</dbReference>
<dbReference type="GO" id="GO:0005737">
    <property type="term" value="C:cytoplasm"/>
    <property type="evidence" value="ECO:0007669"/>
    <property type="project" value="TreeGrafter"/>
</dbReference>
<dbReference type="PANTHER" id="PTHR42850">
    <property type="entry name" value="METALLOPHOSPHOESTERASE"/>
    <property type="match status" value="1"/>
</dbReference>
<feature type="domain" description="Calcineurin-like phosphoesterase" evidence="2">
    <location>
        <begin position="3"/>
        <end position="189"/>
    </location>
</feature>
<dbReference type="Proteomes" id="UP000070491">
    <property type="component" value="Unassembled WGS sequence"/>
</dbReference>
<evidence type="ECO:0000256" key="1">
    <source>
        <dbReference type="RuleBase" id="RU362039"/>
    </source>
</evidence>
<keyword evidence="1" id="KW-0479">Metal-binding</keyword>
<evidence type="ECO:0000313" key="4">
    <source>
        <dbReference type="Proteomes" id="UP000070491"/>
    </source>
</evidence>
<comment type="caution">
    <text evidence="3">The sequence shown here is derived from an EMBL/GenBank/DDBJ whole genome shotgun (WGS) entry which is preliminary data.</text>
</comment>
<dbReference type="SUPFAM" id="SSF56300">
    <property type="entry name" value="Metallo-dependent phosphatases"/>
    <property type="match status" value="1"/>
</dbReference>
<name>A0A133VIE8_9EURY</name>
<dbReference type="InterPro" id="IPR024654">
    <property type="entry name" value="Calcineurin-like_PHP_lpxH"/>
</dbReference>